<dbReference type="AlphaFoldDB" id="A0A8H7F7U9"/>
<proteinExistence type="predicted"/>
<evidence type="ECO:0000313" key="2">
    <source>
        <dbReference type="Proteomes" id="UP000629468"/>
    </source>
</evidence>
<name>A0A8H7F7U9_AGABI</name>
<dbReference type="EMBL" id="JABXXO010000003">
    <property type="protein sequence ID" value="KAF7782244.1"/>
    <property type="molecule type" value="Genomic_DNA"/>
</dbReference>
<organism evidence="1 2">
    <name type="scientific">Agaricus bisporus var. burnettii</name>
    <dbReference type="NCBI Taxonomy" id="192524"/>
    <lineage>
        <taxon>Eukaryota</taxon>
        <taxon>Fungi</taxon>
        <taxon>Dikarya</taxon>
        <taxon>Basidiomycota</taxon>
        <taxon>Agaricomycotina</taxon>
        <taxon>Agaricomycetes</taxon>
        <taxon>Agaricomycetidae</taxon>
        <taxon>Agaricales</taxon>
        <taxon>Agaricineae</taxon>
        <taxon>Agaricaceae</taxon>
        <taxon>Agaricus</taxon>
    </lineage>
</organism>
<reference evidence="1 2" key="1">
    <citation type="journal article" name="Sci. Rep.">
        <title>Telomere-to-telomere assembled and centromere annotated genomes of the two main subspecies of the button mushroom Agaricus bisporus reveal especially polymorphic chromosome ends.</title>
        <authorList>
            <person name="Sonnenberg A.S.M."/>
            <person name="Sedaghat-Telgerd N."/>
            <person name="Lavrijssen B."/>
            <person name="Ohm R.A."/>
            <person name="Hendrickx P.M."/>
            <person name="Scholtmeijer K."/>
            <person name="Baars J.J.P."/>
            <person name="van Peer A."/>
        </authorList>
    </citation>
    <scope>NUCLEOTIDE SEQUENCE [LARGE SCALE GENOMIC DNA]</scope>
    <source>
        <strain evidence="1 2">H119_p4</strain>
    </source>
</reference>
<comment type="caution">
    <text evidence="1">The sequence shown here is derived from an EMBL/GenBank/DDBJ whole genome shotgun (WGS) entry which is preliminary data.</text>
</comment>
<protein>
    <submittedName>
        <fullName evidence="1">Uncharacterized protein</fullName>
    </submittedName>
</protein>
<sequence>MILRKRHYSGTIQNLSTTVFIDGILAPKLIMDIYKRRHPVSKSSRMLKTNTGQLRNAHETDLVLLDRKK</sequence>
<evidence type="ECO:0000313" key="1">
    <source>
        <dbReference type="EMBL" id="KAF7782244.1"/>
    </source>
</evidence>
<accession>A0A8H7F7U9</accession>
<dbReference type="Proteomes" id="UP000629468">
    <property type="component" value="Unassembled WGS sequence"/>
</dbReference>
<gene>
    <name evidence="1" type="ORF">Agabi119p4_1620</name>
</gene>